<keyword evidence="3" id="KW-1185">Reference proteome</keyword>
<evidence type="ECO:0000313" key="2">
    <source>
        <dbReference type="EMBL" id="MDT0330554.1"/>
    </source>
</evidence>
<protein>
    <submittedName>
        <fullName evidence="2">Uncharacterized protein</fullName>
    </submittedName>
</protein>
<organism evidence="2 3">
    <name type="scientific">Nocardiopsis lambiniae</name>
    <dbReference type="NCBI Taxonomy" id="3075539"/>
    <lineage>
        <taxon>Bacteria</taxon>
        <taxon>Bacillati</taxon>
        <taxon>Actinomycetota</taxon>
        <taxon>Actinomycetes</taxon>
        <taxon>Streptosporangiales</taxon>
        <taxon>Nocardiopsidaceae</taxon>
        <taxon>Nocardiopsis</taxon>
    </lineage>
</organism>
<dbReference type="EMBL" id="JAVREP010000013">
    <property type="protein sequence ID" value="MDT0330554.1"/>
    <property type="molecule type" value="Genomic_DNA"/>
</dbReference>
<dbReference type="RefSeq" id="WP_311513100.1">
    <property type="nucleotide sequence ID" value="NZ_JAVREP010000013.1"/>
</dbReference>
<sequence length="185" mass="18687">MTRHHDDPEPEETAPAGGGLYVGGSVTGGAVVTGARGRAEDRSRTEGAVAPLPPVTARPVSAPPGQAVIAGHITGGALVTGEDGVAVNASVRVDAVTVQVLDDLAGVRAALGRRPRTFEVEAVDDALARAEGEITDTGEVGPGLLRRLLALVRGGSAVVSEVARTTRAVEDLHSSLCVIEGRHGG</sequence>
<evidence type="ECO:0000313" key="3">
    <source>
        <dbReference type="Proteomes" id="UP001183390"/>
    </source>
</evidence>
<name>A0ABU2MCZ6_9ACTN</name>
<comment type="caution">
    <text evidence="2">The sequence shown here is derived from an EMBL/GenBank/DDBJ whole genome shotgun (WGS) entry which is preliminary data.</text>
</comment>
<dbReference type="Proteomes" id="UP001183390">
    <property type="component" value="Unassembled WGS sequence"/>
</dbReference>
<reference evidence="3" key="1">
    <citation type="submission" date="2023-07" db="EMBL/GenBank/DDBJ databases">
        <title>30 novel species of actinomycetes from the DSMZ collection.</title>
        <authorList>
            <person name="Nouioui I."/>
        </authorList>
    </citation>
    <scope>NUCLEOTIDE SEQUENCE [LARGE SCALE GENOMIC DNA]</scope>
    <source>
        <strain evidence="3">DSM 44743</strain>
    </source>
</reference>
<feature type="compositionally biased region" description="Gly residues" evidence="1">
    <location>
        <begin position="16"/>
        <end position="27"/>
    </location>
</feature>
<gene>
    <name evidence="2" type="ORF">RM479_19235</name>
</gene>
<accession>A0ABU2MCZ6</accession>
<proteinExistence type="predicted"/>
<evidence type="ECO:0000256" key="1">
    <source>
        <dbReference type="SAM" id="MobiDB-lite"/>
    </source>
</evidence>
<feature type="region of interest" description="Disordered" evidence="1">
    <location>
        <begin position="1"/>
        <end position="59"/>
    </location>
</feature>